<evidence type="ECO:0000256" key="1">
    <source>
        <dbReference type="ARBA" id="ARBA00022723"/>
    </source>
</evidence>
<dbReference type="PANTHER" id="PTHR24185:SF1">
    <property type="entry name" value="CALCIUM-INDEPENDENT PHOSPHOLIPASE A2-GAMMA"/>
    <property type="match status" value="1"/>
</dbReference>
<evidence type="ECO:0000259" key="8">
    <source>
        <dbReference type="PROSITE" id="PS51635"/>
    </source>
</evidence>
<keyword evidence="10" id="KW-1185">Reference proteome</keyword>
<evidence type="ECO:0000313" key="10">
    <source>
        <dbReference type="Proteomes" id="UP000053259"/>
    </source>
</evidence>
<dbReference type="SUPFAM" id="SSF52151">
    <property type="entry name" value="FabD/lysophospholipase-like"/>
    <property type="match status" value="1"/>
</dbReference>
<dbReference type="STRING" id="253628.A0A0D1ZVY0"/>
<dbReference type="OrthoDB" id="194358at2759"/>
<dbReference type="RefSeq" id="XP_016208492.1">
    <property type="nucleotide sequence ID" value="XM_016363677.1"/>
</dbReference>
<dbReference type="GO" id="GO:0046486">
    <property type="term" value="P:glycerolipid metabolic process"/>
    <property type="evidence" value="ECO:0007669"/>
    <property type="project" value="UniProtKB-ARBA"/>
</dbReference>
<protein>
    <recommendedName>
        <fullName evidence="8">PNPLA domain-containing protein</fullName>
    </recommendedName>
</protein>
<dbReference type="PANTHER" id="PTHR24185">
    <property type="entry name" value="CALCIUM-INDEPENDENT PHOSPHOLIPASE A2-GAMMA"/>
    <property type="match status" value="1"/>
</dbReference>
<dbReference type="CDD" id="cd07199">
    <property type="entry name" value="Pat17_PNPLA8_PNPLA9_like"/>
    <property type="match status" value="1"/>
</dbReference>
<dbReference type="VEuPathDB" id="FungiDB:PV09_09590"/>
<feature type="short sequence motif" description="GXGXXG" evidence="7">
    <location>
        <begin position="469"/>
        <end position="474"/>
    </location>
</feature>
<evidence type="ECO:0000256" key="4">
    <source>
        <dbReference type="ARBA" id="ARBA00022833"/>
    </source>
</evidence>
<dbReference type="PROSITE" id="PS00518">
    <property type="entry name" value="ZF_RING_1"/>
    <property type="match status" value="1"/>
</dbReference>
<dbReference type="InterPro" id="IPR016035">
    <property type="entry name" value="Acyl_Trfase/lysoPLipase"/>
</dbReference>
<dbReference type="AlphaFoldDB" id="A0A0D1ZVY0"/>
<evidence type="ECO:0000256" key="5">
    <source>
        <dbReference type="ARBA" id="ARBA00022963"/>
    </source>
</evidence>
<keyword evidence="2" id="KW-0863">Zinc-finger</keyword>
<gene>
    <name evidence="9" type="ORF">PV09_09590</name>
</gene>
<dbReference type="Pfam" id="PF01734">
    <property type="entry name" value="Patatin"/>
    <property type="match status" value="1"/>
</dbReference>
<reference evidence="9 10" key="1">
    <citation type="submission" date="2015-01" db="EMBL/GenBank/DDBJ databases">
        <title>The Genome Sequence of Ochroconis gallopava CBS43764.</title>
        <authorList>
            <consortium name="The Broad Institute Genomics Platform"/>
            <person name="Cuomo C."/>
            <person name="de Hoog S."/>
            <person name="Gorbushina A."/>
            <person name="Stielow B."/>
            <person name="Teixiera M."/>
            <person name="Abouelleil A."/>
            <person name="Chapman S.B."/>
            <person name="Priest M."/>
            <person name="Young S.K."/>
            <person name="Wortman J."/>
            <person name="Nusbaum C."/>
            <person name="Birren B."/>
        </authorList>
    </citation>
    <scope>NUCLEOTIDE SEQUENCE [LARGE SCALE GENOMIC DNA]</scope>
    <source>
        <strain evidence="9 10">CBS 43764</strain>
    </source>
</reference>
<dbReference type="GO" id="GO:0016020">
    <property type="term" value="C:membrane"/>
    <property type="evidence" value="ECO:0007669"/>
    <property type="project" value="TreeGrafter"/>
</dbReference>
<dbReference type="GO" id="GO:0016042">
    <property type="term" value="P:lipid catabolic process"/>
    <property type="evidence" value="ECO:0007669"/>
    <property type="project" value="UniProtKB-UniRule"/>
</dbReference>
<feature type="domain" description="PNPLA" evidence="8">
    <location>
        <begin position="465"/>
        <end position="677"/>
    </location>
</feature>
<evidence type="ECO:0000313" key="9">
    <source>
        <dbReference type="EMBL" id="KIV98622.1"/>
    </source>
</evidence>
<organism evidence="9 10">
    <name type="scientific">Verruconis gallopava</name>
    <dbReference type="NCBI Taxonomy" id="253628"/>
    <lineage>
        <taxon>Eukaryota</taxon>
        <taxon>Fungi</taxon>
        <taxon>Dikarya</taxon>
        <taxon>Ascomycota</taxon>
        <taxon>Pezizomycotina</taxon>
        <taxon>Dothideomycetes</taxon>
        <taxon>Pleosporomycetidae</taxon>
        <taxon>Venturiales</taxon>
        <taxon>Sympoventuriaceae</taxon>
        <taxon>Verruconis</taxon>
    </lineage>
</organism>
<dbReference type="Gene3D" id="3.40.1090.10">
    <property type="entry name" value="Cytosolic phospholipase A2 catalytic domain"/>
    <property type="match status" value="1"/>
</dbReference>
<keyword evidence="5 7" id="KW-0442">Lipid degradation</keyword>
<keyword evidence="1" id="KW-0479">Metal-binding</keyword>
<dbReference type="GeneID" id="27317563"/>
<dbReference type="GO" id="GO:0047499">
    <property type="term" value="F:calcium-independent phospholipase A2 activity"/>
    <property type="evidence" value="ECO:0007669"/>
    <property type="project" value="TreeGrafter"/>
</dbReference>
<dbReference type="GO" id="GO:0019369">
    <property type="term" value="P:arachidonate metabolic process"/>
    <property type="evidence" value="ECO:0007669"/>
    <property type="project" value="TreeGrafter"/>
</dbReference>
<dbReference type="HOGENOM" id="CLU_003059_1_1_1"/>
<proteinExistence type="predicted"/>
<feature type="active site" description="Nucleophile" evidence="7">
    <location>
        <position position="505"/>
    </location>
</feature>
<dbReference type="Proteomes" id="UP000053259">
    <property type="component" value="Unassembled WGS sequence"/>
</dbReference>
<comment type="caution">
    <text evidence="7">Lacks conserved residue(s) required for the propagation of feature annotation.</text>
</comment>
<dbReference type="EMBL" id="KN847615">
    <property type="protein sequence ID" value="KIV98622.1"/>
    <property type="molecule type" value="Genomic_DNA"/>
</dbReference>
<feature type="short sequence motif" description="GXSXG" evidence="7">
    <location>
        <begin position="503"/>
        <end position="507"/>
    </location>
</feature>
<evidence type="ECO:0000256" key="7">
    <source>
        <dbReference type="PROSITE-ProRule" id="PRU01161"/>
    </source>
</evidence>
<dbReference type="InterPro" id="IPR002641">
    <property type="entry name" value="PNPLA_dom"/>
</dbReference>
<sequence length="934" mass="104880">RVQAVIADVANPELQRPGLIVFLGNVSKAVALRQLFGLKAKQAGNSRSIGEVHLHIDSSTVSTDRPLLLADGDFSLRHTRSISSRFEKCHSTTHHSLLQPHTSSLNDVANALFYNLLYPFTDIFCFFASDLGGFRQISRRIAAWIETESFTNLPSCTNPKVIIVTESVSSTLDYEKNAKTTFLWFLRQETQKNVSTYVSSIEVVALLPEGRVSPESRYRRLKERLLDGCDEVRGQRDKASTLFSTTHFAAFLNLACGHFCHNPTTAFNFIKAARTQNPISDHLTGHISTFLGRTSHEELDGFVAKTIGSSLLLDNYPPGSHKFDPRVVFETLYREQISNAIKQNKISFQNMVGLIERHMSEFFDTLIQTAVVTAADVHRGQLERFRINWSKIHSTSTCLSCLRRRPQYALPCKHSVCENCVLVFGDCCIDDPWIYKIQNCWLCGFDTNGQVLIRMQPPTAGAGILCIDGGGARGIIPLQLLQRIKDSIGLPIPLQRFFKVAFGISSGGLIVLALFNGGLSVEESSRVFEELSRYAFAPRKVFKIPFLSSVQKAVLSYIRDSLYPAENIETPLKAIFGTDKSIIDCSYASLTGTKVGIPVATADERPSCKIFTNYNGANDQIDTRLIRPGDDYGRVPLWEVARAASAAPGFFPPKHIQGVGTFQDAGPLENNPIVSALTEFKTVFPLIKKPDFVVSLGTGSARVDKTNPTVVSHLRFWRNRTLLRLYRLFMEKTRDRLLTYAFKPDPGVHRLDVDFEGEEPRLDDVHSISALKYKVLSDLSLSSVIDVVARKLTASLFYFELNAVPERINGDYRIRGSILCTLRYPDPAYKSLLEKFAHDSVEFYIDNIPLPGDFKEDLKFYNSRHFRRLVSFNVADDFSIRLRKPSMSPNHISGSPFSINSLLISQGFNNVFGRSDYRKRKFIGDDTPSKKRRL</sequence>
<dbReference type="InParanoid" id="A0A0D1ZVY0"/>
<evidence type="ECO:0000256" key="6">
    <source>
        <dbReference type="ARBA" id="ARBA00023098"/>
    </source>
</evidence>
<keyword evidence="6 7" id="KW-0443">Lipid metabolism</keyword>
<dbReference type="GO" id="GO:0008270">
    <property type="term" value="F:zinc ion binding"/>
    <property type="evidence" value="ECO:0007669"/>
    <property type="project" value="UniProtKB-KW"/>
</dbReference>
<dbReference type="InterPro" id="IPR017907">
    <property type="entry name" value="Znf_RING_CS"/>
</dbReference>
<feature type="non-terminal residue" evidence="9">
    <location>
        <position position="1"/>
    </location>
</feature>
<dbReference type="PROSITE" id="PS51635">
    <property type="entry name" value="PNPLA"/>
    <property type="match status" value="1"/>
</dbReference>
<feature type="active site" description="Proton acceptor" evidence="7">
    <location>
        <position position="664"/>
    </location>
</feature>
<name>A0A0D1ZVY0_9PEZI</name>
<evidence type="ECO:0000256" key="3">
    <source>
        <dbReference type="ARBA" id="ARBA00022801"/>
    </source>
</evidence>
<keyword evidence="4" id="KW-0862">Zinc</keyword>
<evidence type="ECO:0000256" key="2">
    <source>
        <dbReference type="ARBA" id="ARBA00022771"/>
    </source>
</evidence>
<accession>A0A0D1ZVY0</accession>
<keyword evidence="3 7" id="KW-0378">Hydrolase</keyword>